<evidence type="ECO:0000256" key="2">
    <source>
        <dbReference type="ARBA" id="ARBA00007168"/>
    </source>
</evidence>
<dbReference type="InParanoid" id="F4NYV4"/>
<feature type="transmembrane region" description="Helical" evidence="6">
    <location>
        <begin position="418"/>
        <end position="439"/>
    </location>
</feature>
<evidence type="ECO:0000256" key="1">
    <source>
        <dbReference type="ARBA" id="ARBA00004141"/>
    </source>
</evidence>
<dbReference type="GO" id="GO:0055085">
    <property type="term" value="P:transmembrane transport"/>
    <property type="evidence" value="ECO:0000318"/>
    <property type="project" value="GO_Central"/>
</dbReference>
<accession>F4NYV4</accession>
<gene>
    <name evidence="8" type="ORF">BATDEDRAFT_86826</name>
</gene>
<protein>
    <recommendedName>
        <fullName evidence="6">Protein PNS1</fullName>
    </recommendedName>
</protein>
<dbReference type="Proteomes" id="UP000007241">
    <property type="component" value="Unassembled WGS sequence"/>
</dbReference>
<dbReference type="OMA" id="LIVLWTW"/>
<feature type="compositionally biased region" description="Polar residues" evidence="7">
    <location>
        <begin position="55"/>
        <end position="77"/>
    </location>
</feature>
<feature type="compositionally biased region" description="Polar residues" evidence="7">
    <location>
        <begin position="1"/>
        <end position="27"/>
    </location>
</feature>
<comment type="similarity">
    <text evidence="2 6">Belongs to the CTL (choline transporter-like) family.</text>
</comment>
<keyword evidence="5 6" id="KW-0472">Membrane</keyword>
<feature type="transmembrane region" description="Helical" evidence="6">
    <location>
        <begin position="219"/>
        <end position="240"/>
    </location>
</feature>
<evidence type="ECO:0000256" key="6">
    <source>
        <dbReference type="RuleBase" id="RU368066"/>
    </source>
</evidence>
<feature type="transmembrane region" description="Helical" evidence="6">
    <location>
        <begin position="375"/>
        <end position="398"/>
    </location>
</feature>
<dbReference type="GO" id="GO:0005886">
    <property type="term" value="C:plasma membrane"/>
    <property type="evidence" value="ECO:0007669"/>
    <property type="project" value="UniProtKB-SubCell"/>
</dbReference>
<feature type="region of interest" description="Disordered" evidence="7">
    <location>
        <begin position="1"/>
        <end position="36"/>
    </location>
</feature>
<dbReference type="GO" id="GO:0022857">
    <property type="term" value="F:transmembrane transporter activity"/>
    <property type="evidence" value="ECO:0000318"/>
    <property type="project" value="GO_Central"/>
</dbReference>
<comment type="function">
    <text evidence="6">Probably involved in transport through the plasma membrane.</text>
</comment>
<feature type="transmembrane region" description="Helical" evidence="6">
    <location>
        <begin position="288"/>
        <end position="309"/>
    </location>
</feature>
<feature type="region of interest" description="Disordered" evidence="7">
    <location>
        <begin position="103"/>
        <end position="165"/>
    </location>
</feature>
<dbReference type="HOGENOM" id="CLU_471847_0_0_1"/>
<name>F4NYV4_BATDJ</name>
<feature type="region of interest" description="Disordered" evidence="7">
    <location>
        <begin position="51"/>
        <end position="87"/>
    </location>
</feature>
<feature type="transmembrane region" description="Helical" evidence="6">
    <location>
        <begin position="329"/>
        <end position="349"/>
    </location>
</feature>
<sequence>MSKSSSKNSGQTAITPQHSPSYHTAYNSPGIPSATMSSSISTAPFFSVTLAGPATSASPNVSSTLPGGGDYSSQLRSPTAAYPSHSDYTEPALRIEDSYEDYADQDSVEGQHPRSGGFFGFGNSAYPATAQPPSLHPTYDIGYGHHDDDNESDSQASEKESSNPLLGIRNPFGQFLKSKPFAQVDPLFQPLIESTIEDQDESIYVEPERRPYSDISVTFIYLTALLFMFVWGIVSATSSGSLPSSSIISKTLYFTFSESAVTVLVLTIISVLVGAAWLVMLSYFARPIIFFTAIAIPASIFLVSIITFFVSLSTSYAPKTPDVRSEIQVMMAVAFSGIIISIWLGTYIWRRRNMVDTMTHVIELSCDILHLNPSLFGLSVALMIAHFIFSVIWLVLFSRLFLVGSVKIDIPVGNGADPVFVSSKTTPLIAVFFVFVYFWTSSIFQNLEKTTVASVVGGWYFEELSIFLPKSPTHSSDQTWRNFQHVSTKSFGSVALASLILGAVQTIKYIISKIRSRASQGSTFMRFLLSTLTVVSQVIDDISGYALVNTGLTGDPFLDSAYACTRLFRRNLILGLITQSVAKIIGVLGRVLVASTVGLAVFWGAVNRTSNGVGTDGNEWVVAIVSTIVPYYVMGVLTKVVENTIDATFICYLIDLDTNSCHCEGAHRIFSESLS</sequence>
<reference evidence="8 9" key="1">
    <citation type="submission" date="2009-12" db="EMBL/GenBank/DDBJ databases">
        <title>The draft genome of Batrachochytrium dendrobatidis.</title>
        <authorList>
            <consortium name="US DOE Joint Genome Institute (JGI-PGF)"/>
            <person name="Kuo A."/>
            <person name="Salamov A."/>
            <person name="Schmutz J."/>
            <person name="Lucas S."/>
            <person name="Pitluck S."/>
            <person name="Rosenblum E."/>
            <person name="Stajich J."/>
            <person name="Eisen M."/>
            <person name="Grigoriev I.V."/>
        </authorList>
    </citation>
    <scope>NUCLEOTIDE SEQUENCE [LARGE SCALE GENOMIC DNA]</scope>
    <source>
        <strain evidence="9">JAM81 / FGSC 10211</strain>
    </source>
</reference>
<dbReference type="OrthoDB" id="420519at2759"/>
<dbReference type="InterPro" id="IPR007603">
    <property type="entry name" value="Choline_transptr-like"/>
</dbReference>
<dbReference type="PANTHER" id="PTHR12385:SF88">
    <property type="entry name" value="CHOLINE TRANSPORTER-LIKE PROTEIN CTL1"/>
    <property type="match status" value="1"/>
</dbReference>
<evidence type="ECO:0000256" key="5">
    <source>
        <dbReference type="ARBA" id="ARBA00023136"/>
    </source>
</evidence>
<dbReference type="EMBL" id="GL882881">
    <property type="protein sequence ID" value="EGF81775.1"/>
    <property type="molecule type" value="Genomic_DNA"/>
</dbReference>
<evidence type="ECO:0000313" key="9">
    <source>
        <dbReference type="Proteomes" id="UP000007241"/>
    </source>
</evidence>
<proteinExistence type="inferred from homology"/>
<feature type="transmembrane region" description="Helical" evidence="6">
    <location>
        <begin position="260"/>
        <end position="281"/>
    </location>
</feature>
<dbReference type="STRING" id="684364.F4NYV4"/>
<evidence type="ECO:0000256" key="3">
    <source>
        <dbReference type="ARBA" id="ARBA00022692"/>
    </source>
</evidence>
<dbReference type="RefSeq" id="XP_006677524.1">
    <property type="nucleotide sequence ID" value="XM_006677461.1"/>
</dbReference>
<dbReference type="GeneID" id="18242590"/>
<evidence type="ECO:0000256" key="4">
    <source>
        <dbReference type="ARBA" id="ARBA00022989"/>
    </source>
</evidence>
<evidence type="ECO:0000256" key="7">
    <source>
        <dbReference type="SAM" id="MobiDB-lite"/>
    </source>
</evidence>
<dbReference type="GO" id="GO:0016020">
    <property type="term" value="C:membrane"/>
    <property type="evidence" value="ECO:0000318"/>
    <property type="project" value="GO_Central"/>
</dbReference>
<keyword evidence="9" id="KW-1185">Reference proteome</keyword>
<comment type="subcellular location">
    <subcellularLocation>
        <location evidence="6">Cell membrane</location>
        <topology evidence="6">Multi-pass membrane protein</topology>
    </subcellularLocation>
    <subcellularLocation>
        <location evidence="1">Membrane</location>
        <topology evidence="1">Multi-pass membrane protein</topology>
    </subcellularLocation>
</comment>
<dbReference type="Pfam" id="PF04515">
    <property type="entry name" value="Choline_transpo"/>
    <property type="match status" value="1"/>
</dbReference>
<dbReference type="AlphaFoldDB" id="F4NYV4"/>
<keyword evidence="4 6" id="KW-1133">Transmembrane helix</keyword>
<feature type="transmembrane region" description="Helical" evidence="6">
    <location>
        <begin position="584"/>
        <end position="606"/>
    </location>
</feature>
<dbReference type="FunCoup" id="F4NYV4">
    <property type="interactions" value="23"/>
</dbReference>
<organism evidence="8 9">
    <name type="scientific">Batrachochytrium dendrobatidis (strain JAM81 / FGSC 10211)</name>
    <name type="common">Frog chytrid fungus</name>
    <dbReference type="NCBI Taxonomy" id="684364"/>
    <lineage>
        <taxon>Eukaryota</taxon>
        <taxon>Fungi</taxon>
        <taxon>Fungi incertae sedis</taxon>
        <taxon>Chytridiomycota</taxon>
        <taxon>Chytridiomycota incertae sedis</taxon>
        <taxon>Chytridiomycetes</taxon>
        <taxon>Rhizophydiales</taxon>
        <taxon>Rhizophydiales incertae sedis</taxon>
        <taxon>Batrachochytrium</taxon>
    </lineage>
</organism>
<dbReference type="PANTHER" id="PTHR12385">
    <property type="entry name" value="CHOLINE TRANSPORTER-LIKE (SLC FAMILY 44)"/>
    <property type="match status" value="1"/>
</dbReference>
<evidence type="ECO:0000313" key="8">
    <source>
        <dbReference type="EMBL" id="EGF81775.1"/>
    </source>
</evidence>
<keyword evidence="3 6" id="KW-0812">Transmembrane</keyword>